<name>A0A667HIC0_LYNCA</name>
<protein>
    <submittedName>
        <fullName evidence="2">Interleukin 31</fullName>
    </submittedName>
</protein>
<dbReference type="PANTHER" id="PTHR38652:SF1">
    <property type="entry name" value="INTERLEUKIN-31"/>
    <property type="match status" value="1"/>
</dbReference>
<dbReference type="GO" id="GO:0005125">
    <property type="term" value="F:cytokine activity"/>
    <property type="evidence" value="ECO:0007669"/>
    <property type="project" value="TreeGrafter"/>
</dbReference>
<reference evidence="2" key="2">
    <citation type="submission" date="2025-09" db="UniProtKB">
        <authorList>
            <consortium name="Ensembl"/>
        </authorList>
    </citation>
    <scope>IDENTIFICATION</scope>
</reference>
<dbReference type="GO" id="GO:0005126">
    <property type="term" value="F:cytokine receptor binding"/>
    <property type="evidence" value="ECO:0007669"/>
    <property type="project" value="TreeGrafter"/>
</dbReference>
<evidence type="ECO:0000256" key="1">
    <source>
        <dbReference type="SAM" id="SignalP"/>
    </source>
</evidence>
<dbReference type="Pfam" id="PF15209">
    <property type="entry name" value="IL31"/>
    <property type="match status" value="1"/>
</dbReference>
<dbReference type="PANTHER" id="PTHR38652">
    <property type="entry name" value="INTERLEUKIN-31"/>
    <property type="match status" value="1"/>
</dbReference>
<proteinExistence type="predicted"/>
<feature type="signal peptide" evidence="1">
    <location>
        <begin position="1"/>
        <end position="26"/>
    </location>
</feature>
<evidence type="ECO:0000313" key="3">
    <source>
        <dbReference type="Proteomes" id="UP000472241"/>
    </source>
</evidence>
<keyword evidence="1" id="KW-0732">Signal</keyword>
<gene>
    <name evidence="2" type="primary">IL31</name>
</gene>
<dbReference type="Proteomes" id="UP000472241">
    <property type="component" value="Unplaced"/>
</dbReference>
<keyword evidence="3" id="KW-1185">Reference proteome</keyword>
<dbReference type="AlphaFoldDB" id="A0A667HIC0"/>
<dbReference type="GO" id="GO:0005615">
    <property type="term" value="C:extracellular space"/>
    <property type="evidence" value="ECO:0007669"/>
    <property type="project" value="TreeGrafter"/>
</dbReference>
<evidence type="ECO:0000313" key="2">
    <source>
        <dbReference type="Ensembl" id="ENSLCNP00005019503.1"/>
    </source>
</evidence>
<sequence length="168" mass="18841">MLSHAGPARFALFLLCCMETLLPSHMAPTHRLQPSDVRKIILELRPMSKGLLQDYVSKEMGLPESNHSSLPCLSSDSQLPHINGSAILPYFRAIRPLSDKNTIDKIIEQLDKLKFQREPEAEVSMPADNFERKNFILAVLQQFSACLEHVLQSLNSGLQVILAATTIY</sequence>
<organism evidence="2 3">
    <name type="scientific">Lynx canadensis</name>
    <name type="common">Canada lynx</name>
    <name type="synonym">Felis canadensis</name>
    <dbReference type="NCBI Taxonomy" id="61383"/>
    <lineage>
        <taxon>Eukaryota</taxon>
        <taxon>Metazoa</taxon>
        <taxon>Chordata</taxon>
        <taxon>Craniata</taxon>
        <taxon>Vertebrata</taxon>
        <taxon>Euteleostomi</taxon>
        <taxon>Mammalia</taxon>
        <taxon>Eutheria</taxon>
        <taxon>Laurasiatheria</taxon>
        <taxon>Carnivora</taxon>
        <taxon>Feliformia</taxon>
        <taxon>Felidae</taxon>
        <taxon>Felinae</taxon>
        <taxon>Lynx</taxon>
    </lineage>
</organism>
<accession>A0A667HIC0</accession>
<dbReference type="InterPro" id="IPR027987">
    <property type="entry name" value="IL-31"/>
</dbReference>
<reference evidence="2" key="1">
    <citation type="submission" date="2025-08" db="UniProtKB">
        <authorList>
            <consortium name="Ensembl"/>
        </authorList>
    </citation>
    <scope>IDENTIFICATION</scope>
</reference>
<dbReference type="Ensembl" id="ENSLCNT00005021842.1">
    <property type="protein sequence ID" value="ENSLCNP00005019503.1"/>
    <property type="gene ID" value="ENSLCNG00005012745.1"/>
</dbReference>
<feature type="chain" id="PRO_5025659576" evidence="1">
    <location>
        <begin position="27"/>
        <end position="168"/>
    </location>
</feature>